<protein>
    <submittedName>
        <fullName evidence="7">Sulfate permease, SulP family</fullName>
    </submittedName>
</protein>
<feature type="transmembrane region" description="Helical" evidence="5">
    <location>
        <begin position="361"/>
        <end position="384"/>
    </location>
</feature>
<evidence type="ECO:0000313" key="7">
    <source>
        <dbReference type="EMBL" id="SNS40733.1"/>
    </source>
</evidence>
<dbReference type="Gene3D" id="3.30.750.24">
    <property type="entry name" value="STAS domain"/>
    <property type="match status" value="1"/>
</dbReference>
<reference evidence="7 8" key="1">
    <citation type="submission" date="2017-06" db="EMBL/GenBank/DDBJ databases">
        <authorList>
            <person name="Kim H.J."/>
            <person name="Triplett B.A."/>
        </authorList>
    </citation>
    <scope>NUCLEOTIDE SEQUENCE [LARGE SCALE GENOMIC DNA]</scope>
    <source>
        <strain evidence="7 8">U15</strain>
    </source>
</reference>
<feature type="transmembrane region" description="Helical" evidence="5">
    <location>
        <begin position="139"/>
        <end position="161"/>
    </location>
</feature>
<gene>
    <name evidence="7" type="ORF">SAMN06265795_102575</name>
</gene>
<proteinExistence type="predicted"/>
<dbReference type="GO" id="GO:0055085">
    <property type="term" value="P:transmembrane transport"/>
    <property type="evidence" value="ECO:0007669"/>
    <property type="project" value="InterPro"/>
</dbReference>
<feature type="transmembrane region" description="Helical" evidence="5">
    <location>
        <begin position="38"/>
        <end position="58"/>
    </location>
</feature>
<dbReference type="CDD" id="cd07042">
    <property type="entry name" value="STAS_SulP_like_sulfate_transporter"/>
    <property type="match status" value="1"/>
</dbReference>
<evidence type="ECO:0000256" key="2">
    <source>
        <dbReference type="ARBA" id="ARBA00022692"/>
    </source>
</evidence>
<accession>A0A239E9M8</accession>
<evidence type="ECO:0000259" key="6">
    <source>
        <dbReference type="PROSITE" id="PS50801"/>
    </source>
</evidence>
<organism evidence="7 8">
    <name type="scientific">Noviherbaspirillum humi</name>
    <dbReference type="NCBI Taxonomy" id="1688639"/>
    <lineage>
        <taxon>Bacteria</taxon>
        <taxon>Pseudomonadati</taxon>
        <taxon>Pseudomonadota</taxon>
        <taxon>Betaproteobacteria</taxon>
        <taxon>Burkholderiales</taxon>
        <taxon>Oxalobacteraceae</taxon>
        <taxon>Noviherbaspirillum</taxon>
    </lineage>
</organism>
<feature type="transmembrane region" description="Helical" evidence="5">
    <location>
        <begin position="113"/>
        <end position="132"/>
    </location>
</feature>
<evidence type="ECO:0000256" key="1">
    <source>
        <dbReference type="ARBA" id="ARBA00004141"/>
    </source>
</evidence>
<dbReference type="AlphaFoldDB" id="A0A239E9M8"/>
<dbReference type="PROSITE" id="PS50801">
    <property type="entry name" value="STAS"/>
    <property type="match status" value="1"/>
</dbReference>
<dbReference type="Pfam" id="PF00916">
    <property type="entry name" value="Sulfate_transp"/>
    <property type="match status" value="1"/>
</dbReference>
<keyword evidence="3 5" id="KW-1133">Transmembrane helix</keyword>
<comment type="subcellular location">
    <subcellularLocation>
        <location evidence="1">Membrane</location>
        <topology evidence="1">Multi-pass membrane protein</topology>
    </subcellularLocation>
</comment>
<sequence length="584" mass="61701">MDALRRYDTLLKLPPALARLLPFLRWPRPSAEALRRDFWAGFSVGLVLIPQALAYATLAGMPPHTGLYAALLPAVIGILWGSSPLLAVGPVALTSILTFGTLSPMAAPGSAQWVALAIWLAIYAGIIQFLLGALRLGKVAYLVSQPVVTGFINAAALIIILSQLPQLLGVRLSAADPAASLARLLSPSPAAWMTMVFGAGALLLLLAFKRFLPRWPGILVVTIAGIAASRLVDYGGHGGAIVGALPSGLPGLSMPPAIAWESHQMLWPAALILAVISFTEAMSSCRVLARRQNTPWDENQELIGQGLAKVASGFSGAFPVSGSFSRTALNLYAGATSAWASLIAVACVVLALLFLTGLVSYLPLSVLAAMIMVPVFSLIDVGALRRLFRVSRDDGMVALVTFAVTLAFAPRLHVGVFAGIALTMVSFLYRRTHPRIVEVGRHADGTLRDRSRFALPPLSPDVVAVRMDSALNFLTAASLERAINAACAARPQTRRVLLSASGINDIDASGADMLAALHENLRGKGMELHLSAVKKQVWDVLERAGMIEAIGTGHFFATDREAMAALQDGGAAQNARLDALSEGE</sequence>
<keyword evidence="4 5" id="KW-0472">Membrane</keyword>
<dbReference type="Proteomes" id="UP000198284">
    <property type="component" value="Unassembled WGS sequence"/>
</dbReference>
<feature type="transmembrane region" description="Helical" evidence="5">
    <location>
        <begin position="70"/>
        <end position="93"/>
    </location>
</feature>
<evidence type="ECO:0000256" key="3">
    <source>
        <dbReference type="ARBA" id="ARBA00022989"/>
    </source>
</evidence>
<keyword evidence="2 5" id="KW-0812">Transmembrane</keyword>
<keyword evidence="8" id="KW-1185">Reference proteome</keyword>
<feature type="transmembrane region" description="Helical" evidence="5">
    <location>
        <begin position="190"/>
        <end position="208"/>
    </location>
</feature>
<dbReference type="InterPro" id="IPR036513">
    <property type="entry name" value="STAS_dom_sf"/>
</dbReference>
<feature type="transmembrane region" description="Helical" evidence="5">
    <location>
        <begin position="331"/>
        <end position="355"/>
    </location>
</feature>
<dbReference type="InterPro" id="IPR001902">
    <property type="entry name" value="SLC26A/SulP_fam"/>
</dbReference>
<dbReference type="EMBL" id="FZOT01000002">
    <property type="protein sequence ID" value="SNS40733.1"/>
    <property type="molecule type" value="Genomic_DNA"/>
</dbReference>
<name>A0A239E9M8_9BURK</name>
<dbReference type="PANTHER" id="PTHR11814">
    <property type="entry name" value="SULFATE TRANSPORTER"/>
    <property type="match status" value="1"/>
</dbReference>
<feature type="transmembrane region" description="Helical" evidence="5">
    <location>
        <begin position="396"/>
        <end position="429"/>
    </location>
</feature>
<feature type="transmembrane region" description="Helical" evidence="5">
    <location>
        <begin position="265"/>
        <end position="283"/>
    </location>
</feature>
<evidence type="ECO:0000256" key="5">
    <source>
        <dbReference type="SAM" id="Phobius"/>
    </source>
</evidence>
<dbReference type="Pfam" id="PF01740">
    <property type="entry name" value="STAS"/>
    <property type="match status" value="1"/>
</dbReference>
<feature type="transmembrane region" description="Helical" evidence="5">
    <location>
        <begin position="215"/>
        <end position="232"/>
    </location>
</feature>
<dbReference type="OrthoDB" id="9769739at2"/>
<dbReference type="InterPro" id="IPR011547">
    <property type="entry name" value="SLC26A/SulP_dom"/>
</dbReference>
<dbReference type="InterPro" id="IPR002645">
    <property type="entry name" value="STAS_dom"/>
</dbReference>
<dbReference type="SUPFAM" id="SSF52091">
    <property type="entry name" value="SpoIIaa-like"/>
    <property type="match status" value="1"/>
</dbReference>
<dbReference type="RefSeq" id="WP_089398392.1">
    <property type="nucleotide sequence ID" value="NZ_FZOT01000002.1"/>
</dbReference>
<evidence type="ECO:0000256" key="4">
    <source>
        <dbReference type="ARBA" id="ARBA00023136"/>
    </source>
</evidence>
<dbReference type="GO" id="GO:0016020">
    <property type="term" value="C:membrane"/>
    <property type="evidence" value="ECO:0007669"/>
    <property type="project" value="UniProtKB-SubCell"/>
</dbReference>
<evidence type="ECO:0000313" key="8">
    <source>
        <dbReference type="Proteomes" id="UP000198284"/>
    </source>
</evidence>
<feature type="domain" description="STAS" evidence="6">
    <location>
        <begin position="460"/>
        <end position="566"/>
    </location>
</feature>